<sequence length="184" mass="21332">MQTHLSRDANPKRRRPLPATRLNHCLISFVFSLSLARSRPLSLTRSRPLSHSSNRTLTPNRTPNRSLSSFLRPLLSRIEACLSLSHRFSAFKVHQLATFGNRKKASWIFPKTRVQPNGNDCGYYVMKNMIDIVSASITKNWMEVFNDSTALTEEELYDLRHRWATCFLQLYNPEVDYDDADEKD</sequence>
<evidence type="ECO:0000313" key="2">
    <source>
        <dbReference type="Proteomes" id="UP001177021"/>
    </source>
</evidence>
<name>A0ACB0KZX3_TRIPR</name>
<dbReference type="EMBL" id="CASHSV030000409">
    <property type="protein sequence ID" value="CAJ2661943.1"/>
    <property type="molecule type" value="Genomic_DNA"/>
</dbReference>
<proteinExistence type="predicted"/>
<dbReference type="Proteomes" id="UP001177021">
    <property type="component" value="Unassembled WGS sequence"/>
</dbReference>
<evidence type="ECO:0000313" key="1">
    <source>
        <dbReference type="EMBL" id="CAJ2661943.1"/>
    </source>
</evidence>
<organism evidence="1 2">
    <name type="scientific">Trifolium pratense</name>
    <name type="common">Red clover</name>
    <dbReference type="NCBI Taxonomy" id="57577"/>
    <lineage>
        <taxon>Eukaryota</taxon>
        <taxon>Viridiplantae</taxon>
        <taxon>Streptophyta</taxon>
        <taxon>Embryophyta</taxon>
        <taxon>Tracheophyta</taxon>
        <taxon>Spermatophyta</taxon>
        <taxon>Magnoliopsida</taxon>
        <taxon>eudicotyledons</taxon>
        <taxon>Gunneridae</taxon>
        <taxon>Pentapetalae</taxon>
        <taxon>rosids</taxon>
        <taxon>fabids</taxon>
        <taxon>Fabales</taxon>
        <taxon>Fabaceae</taxon>
        <taxon>Papilionoideae</taxon>
        <taxon>50 kb inversion clade</taxon>
        <taxon>NPAAA clade</taxon>
        <taxon>Hologalegina</taxon>
        <taxon>IRL clade</taxon>
        <taxon>Trifolieae</taxon>
        <taxon>Trifolium</taxon>
    </lineage>
</organism>
<accession>A0ACB0KZX3</accession>
<reference evidence="1" key="1">
    <citation type="submission" date="2023-10" db="EMBL/GenBank/DDBJ databases">
        <authorList>
            <person name="Rodriguez Cubillos JULIANA M."/>
            <person name="De Vega J."/>
        </authorList>
    </citation>
    <scope>NUCLEOTIDE SEQUENCE</scope>
</reference>
<keyword evidence="2" id="KW-1185">Reference proteome</keyword>
<comment type="caution">
    <text evidence="1">The sequence shown here is derived from an EMBL/GenBank/DDBJ whole genome shotgun (WGS) entry which is preliminary data.</text>
</comment>
<gene>
    <name evidence="1" type="ORF">MILVUS5_LOCUS27574</name>
</gene>
<protein>
    <submittedName>
        <fullName evidence="1">Uncharacterized protein</fullName>
    </submittedName>
</protein>